<dbReference type="VEuPathDB" id="FungiDB:PHYBLDRAFT_172286"/>
<dbReference type="InParanoid" id="A0A162TTD6"/>
<dbReference type="InterPro" id="IPR015797">
    <property type="entry name" value="NUDIX_hydrolase-like_dom_sf"/>
</dbReference>
<dbReference type="GO" id="GO:0010945">
    <property type="term" value="F:coenzyme A diphosphatase activity"/>
    <property type="evidence" value="ECO:0007669"/>
    <property type="project" value="InterPro"/>
</dbReference>
<gene>
    <name evidence="4" type="ORF">PHYBLDRAFT_172286</name>
</gene>
<feature type="domain" description="Nudix hydrolase" evidence="3">
    <location>
        <begin position="28"/>
        <end position="198"/>
    </location>
</feature>
<dbReference type="GeneID" id="28997672"/>
<evidence type="ECO:0000259" key="3">
    <source>
        <dbReference type="PROSITE" id="PS51462"/>
    </source>
</evidence>
<feature type="transmembrane region" description="Helical" evidence="2">
    <location>
        <begin position="342"/>
        <end position="362"/>
    </location>
</feature>
<dbReference type="RefSeq" id="XP_018287693.1">
    <property type="nucleotide sequence ID" value="XM_018436766.1"/>
</dbReference>
<dbReference type="Gene3D" id="3.90.79.10">
    <property type="entry name" value="Nucleoside Triphosphate Pyrophosphohydrolase"/>
    <property type="match status" value="1"/>
</dbReference>
<dbReference type="InterPro" id="IPR020084">
    <property type="entry name" value="NUDIX_hydrolase_CS"/>
</dbReference>
<reference evidence="5" key="1">
    <citation type="submission" date="2015-06" db="EMBL/GenBank/DDBJ databases">
        <title>Expansion of signal transduction pathways in fungi by whole-genome duplication.</title>
        <authorList>
            <consortium name="DOE Joint Genome Institute"/>
            <person name="Corrochano L.M."/>
            <person name="Kuo A."/>
            <person name="Marcet-Houben M."/>
            <person name="Polaino S."/>
            <person name="Salamov A."/>
            <person name="Villalobos J.M."/>
            <person name="Alvarez M.I."/>
            <person name="Avalos J."/>
            <person name="Benito E.P."/>
            <person name="Benoit I."/>
            <person name="Burger G."/>
            <person name="Camino L.P."/>
            <person name="Canovas D."/>
            <person name="Cerda-Olmedo E."/>
            <person name="Cheng J.-F."/>
            <person name="Dominguez A."/>
            <person name="Elias M."/>
            <person name="Eslava A.P."/>
            <person name="Glaser F."/>
            <person name="Grimwood J."/>
            <person name="Gutierrez G."/>
            <person name="Heitman J."/>
            <person name="Henrissat B."/>
            <person name="Iturriaga E.A."/>
            <person name="Lang B.F."/>
            <person name="Lavin J.L."/>
            <person name="Lee S."/>
            <person name="Li W."/>
            <person name="Lindquist E."/>
            <person name="Lopez-Garcia S."/>
            <person name="Luque E.M."/>
            <person name="Marcos A.T."/>
            <person name="Martin J."/>
            <person name="McCluskey K."/>
            <person name="Medina H.R."/>
            <person name="Miralles-Duran A."/>
            <person name="Miyazaki A."/>
            <person name="Munoz-Torres E."/>
            <person name="Oguiza J.A."/>
            <person name="Ohm R."/>
            <person name="Olmedo M."/>
            <person name="Orejas M."/>
            <person name="Ortiz-Castellanos L."/>
            <person name="Pisabarro A.G."/>
            <person name="Rodriguez-Romero J."/>
            <person name="Ruiz-Herrera J."/>
            <person name="Ruiz-Vazquez R."/>
            <person name="Sanz C."/>
            <person name="Schackwitz W."/>
            <person name="Schmutz J."/>
            <person name="Shahriari M."/>
            <person name="Shelest E."/>
            <person name="Silva-Franco F."/>
            <person name="Soanes D."/>
            <person name="Syed K."/>
            <person name="Tagua V.G."/>
            <person name="Talbot N.J."/>
            <person name="Thon M."/>
            <person name="De vries R.P."/>
            <person name="Wiebenga A."/>
            <person name="Yadav J.S."/>
            <person name="Braun E.L."/>
            <person name="Baker S."/>
            <person name="Garre V."/>
            <person name="Horwitz B."/>
            <person name="Torres-Martinez S."/>
            <person name="Idnurm A."/>
            <person name="Herrera-Estrella A."/>
            <person name="Gabaldon T."/>
            <person name="Grigoriev I.V."/>
        </authorList>
    </citation>
    <scope>NUCLEOTIDE SEQUENCE [LARGE SCALE GENOMIC DNA]</scope>
    <source>
        <strain evidence="5">NRRL 1555(-)</strain>
    </source>
</reference>
<dbReference type="AlphaFoldDB" id="A0A162TTD6"/>
<keyword evidence="2" id="KW-0472">Membrane</keyword>
<keyword evidence="1" id="KW-0378">Hydrolase</keyword>
<evidence type="ECO:0000256" key="1">
    <source>
        <dbReference type="ARBA" id="ARBA00022801"/>
    </source>
</evidence>
<dbReference type="CDD" id="cd03426">
    <property type="entry name" value="NUDIX_CoAse_Nudt7"/>
    <property type="match status" value="1"/>
</dbReference>
<dbReference type="Pfam" id="PF00293">
    <property type="entry name" value="NUDIX"/>
    <property type="match status" value="1"/>
</dbReference>
<evidence type="ECO:0000313" key="5">
    <source>
        <dbReference type="Proteomes" id="UP000077315"/>
    </source>
</evidence>
<dbReference type="SUPFAM" id="SSF55811">
    <property type="entry name" value="Nudix"/>
    <property type="match status" value="1"/>
</dbReference>
<dbReference type="PROSITE" id="PS00893">
    <property type="entry name" value="NUDIX_BOX"/>
    <property type="match status" value="1"/>
</dbReference>
<dbReference type="PANTHER" id="PTHR12992:SF44">
    <property type="entry name" value="NUDIX HYDROLASE DOMAIN-CONTAINING PROTEIN"/>
    <property type="match status" value="1"/>
</dbReference>
<evidence type="ECO:0000313" key="4">
    <source>
        <dbReference type="EMBL" id="OAD69653.1"/>
    </source>
</evidence>
<evidence type="ECO:0000256" key="2">
    <source>
        <dbReference type="SAM" id="Phobius"/>
    </source>
</evidence>
<dbReference type="PANTHER" id="PTHR12992">
    <property type="entry name" value="NUDIX HYDROLASE"/>
    <property type="match status" value="1"/>
</dbReference>
<dbReference type="STRING" id="763407.A0A162TTD6"/>
<proteinExistence type="predicted"/>
<protein>
    <recommendedName>
        <fullName evidence="3">Nudix hydrolase domain-containing protein</fullName>
    </recommendedName>
</protein>
<keyword evidence="2" id="KW-1133">Transmembrane helix</keyword>
<dbReference type="Proteomes" id="UP000077315">
    <property type="component" value="Unassembled WGS sequence"/>
</dbReference>
<name>A0A162TTD6_PHYB8</name>
<organism evidence="4 5">
    <name type="scientific">Phycomyces blakesleeanus (strain ATCC 8743b / DSM 1359 / FGSC 10004 / NBRC 33097 / NRRL 1555)</name>
    <dbReference type="NCBI Taxonomy" id="763407"/>
    <lineage>
        <taxon>Eukaryota</taxon>
        <taxon>Fungi</taxon>
        <taxon>Fungi incertae sedis</taxon>
        <taxon>Mucoromycota</taxon>
        <taxon>Mucoromycotina</taxon>
        <taxon>Mucoromycetes</taxon>
        <taxon>Mucorales</taxon>
        <taxon>Phycomycetaceae</taxon>
        <taxon>Phycomyces</taxon>
    </lineage>
</organism>
<dbReference type="InterPro" id="IPR045121">
    <property type="entry name" value="CoAse"/>
</dbReference>
<dbReference type="OrthoDB" id="77989at2759"/>
<accession>A0A162TTD6</accession>
<sequence length="368" mass="41612">MAEQKYLSKIAETLMTREPLVIHPPSQPRRAAVALVLRCRPNTTSVVANSVSSVKSFFEQAWVNDSQPELLYMLRATRVTDQWSGHVAFPGGKSEPGETDRDTAIREVQEELGLNLDTDNFIQLGQLDAREIKSPLDNKLMMVLTPFVFLQTVPETPTLSLQESEVAAVKWVPLSFFLTNELYNYDYVTQNLAPRSMRKGNLAPLARSMMGTVSFPAIDLPTQDQDSNNNNDSSSHHFRLWGITLGMTRDLMICAEGGRPTWKHKHSKTSPSIVQSTKETFPFVKFCKSPPLFSRKDISFLFWLMHRITSFKGNLTRSSGRKNMLPKIDSEDETMLIAFRRAIGLAVVLRISGVAWIVYFVIKKLLID</sequence>
<keyword evidence="5" id="KW-1185">Reference proteome</keyword>
<keyword evidence="2" id="KW-0812">Transmembrane</keyword>
<dbReference type="EMBL" id="KV440991">
    <property type="protein sequence ID" value="OAD69653.1"/>
    <property type="molecule type" value="Genomic_DNA"/>
</dbReference>
<dbReference type="PROSITE" id="PS51462">
    <property type="entry name" value="NUDIX"/>
    <property type="match status" value="1"/>
</dbReference>
<dbReference type="InterPro" id="IPR000086">
    <property type="entry name" value="NUDIX_hydrolase_dom"/>
</dbReference>